<feature type="compositionally biased region" description="Basic and acidic residues" evidence="8">
    <location>
        <begin position="31"/>
        <end position="43"/>
    </location>
</feature>
<evidence type="ECO:0000256" key="1">
    <source>
        <dbReference type="ARBA" id="ARBA00004370"/>
    </source>
</evidence>
<feature type="compositionally biased region" description="Basic and acidic residues" evidence="8">
    <location>
        <begin position="1"/>
        <end position="12"/>
    </location>
</feature>
<feature type="compositionally biased region" description="Polar residues" evidence="8">
    <location>
        <begin position="362"/>
        <end position="371"/>
    </location>
</feature>
<evidence type="ECO:0000313" key="12">
    <source>
        <dbReference type="Proteomes" id="UP001597519"/>
    </source>
</evidence>
<accession>A0ABW5WTZ4</accession>
<keyword evidence="7" id="KW-0131">Cell cycle</keyword>
<evidence type="ECO:0000256" key="8">
    <source>
        <dbReference type="SAM" id="MobiDB-lite"/>
    </source>
</evidence>
<evidence type="ECO:0000313" key="11">
    <source>
        <dbReference type="EMBL" id="MFD2829819.1"/>
    </source>
</evidence>
<dbReference type="Proteomes" id="UP001597519">
    <property type="component" value="Unassembled WGS sequence"/>
</dbReference>
<dbReference type="RefSeq" id="WP_377772166.1">
    <property type="nucleotide sequence ID" value="NZ_JBHUOQ010000001.1"/>
</dbReference>
<feature type="region of interest" description="Disordered" evidence="8">
    <location>
        <begin position="1"/>
        <end position="71"/>
    </location>
</feature>
<comment type="subcellular location">
    <subcellularLocation>
        <location evidence="1">Membrane</location>
    </subcellularLocation>
</comment>
<gene>
    <name evidence="11" type="ORF">ACFSX4_05010</name>
</gene>
<dbReference type="Pfam" id="PF03799">
    <property type="entry name" value="FtsQ_DivIB_C"/>
    <property type="match status" value="1"/>
</dbReference>
<dbReference type="InterPro" id="IPR034746">
    <property type="entry name" value="POTRA"/>
</dbReference>
<feature type="domain" description="POTRA" evidence="10">
    <location>
        <begin position="135"/>
        <end position="203"/>
    </location>
</feature>
<evidence type="ECO:0000259" key="10">
    <source>
        <dbReference type="PROSITE" id="PS51779"/>
    </source>
</evidence>
<dbReference type="Gene3D" id="3.10.20.310">
    <property type="entry name" value="membrane protein fhac"/>
    <property type="match status" value="1"/>
</dbReference>
<dbReference type="GO" id="GO:0051301">
    <property type="term" value="P:cell division"/>
    <property type="evidence" value="ECO:0007669"/>
    <property type="project" value="UniProtKB-KW"/>
</dbReference>
<keyword evidence="12" id="KW-1185">Reference proteome</keyword>
<evidence type="ECO:0000256" key="7">
    <source>
        <dbReference type="ARBA" id="ARBA00023306"/>
    </source>
</evidence>
<evidence type="ECO:0000256" key="9">
    <source>
        <dbReference type="SAM" id="Phobius"/>
    </source>
</evidence>
<feature type="transmembrane region" description="Helical" evidence="9">
    <location>
        <begin position="111"/>
        <end position="131"/>
    </location>
</feature>
<dbReference type="EMBL" id="JBHUOQ010000001">
    <property type="protein sequence ID" value="MFD2829819.1"/>
    <property type="molecule type" value="Genomic_DNA"/>
</dbReference>
<keyword evidence="2" id="KW-1003">Cell membrane</keyword>
<dbReference type="Gene3D" id="3.40.50.10960">
    <property type="match status" value="1"/>
</dbReference>
<keyword evidence="6 9" id="KW-0472">Membrane</keyword>
<keyword evidence="5 9" id="KW-1133">Transmembrane helix</keyword>
<proteinExistence type="predicted"/>
<sequence>MPKEPDINDMREKLRRQKKEKNQSLESRLLGSEKSEADEKDNQTELPEENSGEGSGKTSEQESPEALSDDSVIIENHYDYDKNTEAESNKTPVKEKQPFKMPKIKITPAKIITASAVVFIIILGVLIWYTASSASNVKQITFSGNHVITDEELSGRLQFEEGDKMFSINTTRAEENIALLPVIVDVTVEREWWNSVHVSVNEYNIIAYIENEGTFNPVMNNARVLRGYPVSPSNGPILYQFEGEEFENVIDEMENINTDILARISEIHYSPSENSNTRIHIFMNDGQEVVADYRDFGEKMNHYIGMKEEIGEDNTGIIDIEIGSSFLPYGSSEAEDVKRGIYEEPVQAEYIDSINSSLVGVKDTLNQMGQDSESSSENENEGENSNSSE</sequence>
<keyword evidence="3 11" id="KW-0132">Cell division</keyword>
<reference evidence="12" key="1">
    <citation type="journal article" date="2019" name="Int. J. Syst. Evol. Microbiol.">
        <title>The Global Catalogue of Microorganisms (GCM) 10K type strain sequencing project: providing services to taxonomists for standard genome sequencing and annotation.</title>
        <authorList>
            <consortium name="The Broad Institute Genomics Platform"/>
            <consortium name="The Broad Institute Genome Sequencing Center for Infectious Disease"/>
            <person name="Wu L."/>
            <person name="Ma J."/>
        </authorList>
    </citation>
    <scope>NUCLEOTIDE SEQUENCE [LARGE SCALE GENOMIC DNA]</scope>
    <source>
        <strain evidence="12">KCTC 33575</strain>
    </source>
</reference>
<dbReference type="PANTHER" id="PTHR37820:SF1">
    <property type="entry name" value="CELL DIVISION PROTEIN FTSQ"/>
    <property type="match status" value="1"/>
</dbReference>
<dbReference type="Pfam" id="PF08478">
    <property type="entry name" value="POTRA_1"/>
    <property type="match status" value="1"/>
</dbReference>
<name>A0ABW5WTZ4_9STAP</name>
<dbReference type="InterPro" id="IPR050487">
    <property type="entry name" value="FtsQ_DivIB"/>
</dbReference>
<comment type="caution">
    <text evidence="11">The sequence shown here is derived from an EMBL/GenBank/DDBJ whole genome shotgun (WGS) entry which is preliminary data.</text>
</comment>
<feature type="region of interest" description="Disordered" evidence="8">
    <location>
        <begin position="362"/>
        <end position="389"/>
    </location>
</feature>
<evidence type="ECO:0000256" key="4">
    <source>
        <dbReference type="ARBA" id="ARBA00022692"/>
    </source>
</evidence>
<protein>
    <submittedName>
        <fullName evidence="11">Cell division protein FtsQ/DivIB</fullName>
    </submittedName>
</protein>
<dbReference type="PROSITE" id="PS51779">
    <property type="entry name" value="POTRA"/>
    <property type="match status" value="1"/>
</dbReference>
<evidence type="ECO:0000256" key="5">
    <source>
        <dbReference type="ARBA" id="ARBA00022989"/>
    </source>
</evidence>
<dbReference type="PANTHER" id="PTHR37820">
    <property type="entry name" value="CELL DIVISION PROTEIN DIVIB"/>
    <property type="match status" value="1"/>
</dbReference>
<evidence type="ECO:0000256" key="6">
    <source>
        <dbReference type="ARBA" id="ARBA00023136"/>
    </source>
</evidence>
<dbReference type="InterPro" id="IPR013685">
    <property type="entry name" value="POTRA_FtsQ_type"/>
</dbReference>
<dbReference type="InterPro" id="IPR005548">
    <property type="entry name" value="Cell_div_FtsQ/DivIB_C"/>
</dbReference>
<organism evidence="11 12">
    <name type="scientific">Corticicoccus populi</name>
    <dbReference type="NCBI Taxonomy" id="1812821"/>
    <lineage>
        <taxon>Bacteria</taxon>
        <taxon>Bacillati</taxon>
        <taxon>Bacillota</taxon>
        <taxon>Bacilli</taxon>
        <taxon>Bacillales</taxon>
        <taxon>Staphylococcaceae</taxon>
        <taxon>Corticicoccus</taxon>
    </lineage>
</organism>
<keyword evidence="4 9" id="KW-0812">Transmembrane</keyword>
<evidence type="ECO:0000256" key="3">
    <source>
        <dbReference type="ARBA" id="ARBA00022618"/>
    </source>
</evidence>
<evidence type="ECO:0000256" key="2">
    <source>
        <dbReference type="ARBA" id="ARBA00022475"/>
    </source>
</evidence>